<evidence type="ECO:0000256" key="1">
    <source>
        <dbReference type="ARBA" id="ARBA00008887"/>
    </source>
</evidence>
<keyword evidence="4" id="KW-1185">Reference proteome</keyword>
<dbReference type="GO" id="GO:0007018">
    <property type="term" value="P:microtubule-based movement"/>
    <property type="evidence" value="ECO:0007669"/>
    <property type="project" value="InterPro"/>
</dbReference>
<dbReference type="AlphaFoldDB" id="A0A553QLG8"/>
<sequence>FHFLGEEIELRPTVGIFITLNPGYAGRTELPENLKALFRTLLRLEKILLVAEGFLDARLLARKFISLYTLCKELLSKQDHYDWGLRAIKSVLVVAGSVKREDRSHPEEQVLMRALRDFNLPKVVTSDVPIFLGLISDLFPLLDIPRKRDHVLEQNVRQSIVELHLQPEENFILKVTQLEELLAVRHSVFVVGGPGTGKSQILKTLHKTYSNMKLKPVWTDINPKAVTTDELFGFLHPATREWKDGGCTLLVDETDLGRRVTESSPAQFSSSIILGKETFEGCVSSLYLRRPGSLFRAEDLSEFSSSGDLRLSSCSTIR</sequence>
<dbReference type="SUPFAM" id="SSF52540">
    <property type="entry name" value="P-loop containing nucleoside triphosphate hydrolases"/>
    <property type="match status" value="1"/>
</dbReference>
<evidence type="ECO:0000313" key="4">
    <source>
        <dbReference type="Proteomes" id="UP000316079"/>
    </source>
</evidence>
<dbReference type="FunFam" id="1.10.8.710:FF:000002">
    <property type="entry name" value="dynein heavy chain 17, axonemal"/>
    <property type="match status" value="1"/>
</dbReference>
<dbReference type="GO" id="GO:0045505">
    <property type="term" value="F:dynein intermediate chain binding"/>
    <property type="evidence" value="ECO:0007669"/>
    <property type="project" value="InterPro"/>
</dbReference>
<dbReference type="Gene3D" id="1.10.8.710">
    <property type="match status" value="1"/>
</dbReference>
<protein>
    <recommendedName>
        <fullName evidence="2">Dynein heavy chain hydrolytic ATP-binding dynein motor region domain-containing protein</fullName>
    </recommendedName>
</protein>
<dbReference type="PANTHER" id="PTHR45703">
    <property type="entry name" value="DYNEIN HEAVY CHAIN"/>
    <property type="match status" value="1"/>
</dbReference>
<dbReference type="GO" id="GO:0005524">
    <property type="term" value="F:ATP binding"/>
    <property type="evidence" value="ECO:0007669"/>
    <property type="project" value="InterPro"/>
</dbReference>
<dbReference type="Pfam" id="PF12774">
    <property type="entry name" value="AAA_6"/>
    <property type="match status" value="1"/>
</dbReference>
<feature type="domain" description="Dynein heavy chain hydrolytic ATP-binding dynein motor region" evidence="2">
    <location>
        <begin position="1"/>
        <end position="199"/>
    </location>
</feature>
<dbReference type="STRING" id="623744.A0A553QLG8"/>
<accession>A0A553QLG8</accession>
<comment type="similarity">
    <text evidence="1">Belongs to the dynein heavy chain family.</text>
</comment>
<comment type="caution">
    <text evidence="3">The sequence shown here is derived from an EMBL/GenBank/DDBJ whole genome shotgun (WGS) entry which is preliminary data.</text>
</comment>
<dbReference type="OrthoDB" id="5593012at2759"/>
<name>A0A553QLG8_9TELE</name>
<dbReference type="Gene3D" id="3.40.50.300">
    <property type="entry name" value="P-loop containing nucleotide triphosphate hydrolases"/>
    <property type="match status" value="2"/>
</dbReference>
<reference evidence="3 4" key="1">
    <citation type="journal article" date="2019" name="Sci. Data">
        <title>Hybrid genome assembly and annotation of Danionella translucida.</title>
        <authorList>
            <person name="Kadobianskyi M."/>
            <person name="Schulze L."/>
            <person name="Schuelke M."/>
            <person name="Judkewitz B."/>
        </authorList>
    </citation>
    <scope>NUCLEOTIDE SEQUENCE [LARGE SCALE GENOMIC DNA]</scope>
    <source>
        <strain evidence="3 4">Bolton</strain>
    </source>
</reference>
<dbReference type="InterPro" id="IPR035699">
    <property type="entry name" value="AAA_6"/>
</dbReference>
<proteinExistence type="inferred from homology"/>
<dbReference type="InterPro" id="IPR027417">
    <property type="entry name" value="P-loop_NTPase"/>
</dbReference>
<dbReference type="Proteomes" id="UP000316079">
    <property type="component" value="Unassembled WGS sequence"/>
</dbReference>
<gene>
    <name evidence="3" type="ORF">DNTS_021027</name>
</gene>
<organism evidence="3 4">
    <name type="scientific">Danionella cerebrum</name>
    <dbReference type="NCBI Taxonomy" id="2873325"/>
    <lineage>
        <taxon>Eukaryota</taxon>
        <taxon>Metazoa</taxon>
        <taxon>Chordata</taxon>
        <taxon>Craniata</taxon>
        <taxon>Vertebrata</taxon>
        <taxon>Euteleostomi</taxon>
        <taxon>Actinopterygii</taxon>
        <taxon>Neopterygii</taxon>
        <taxon>Teleostei</taxon>
        <taxon>Ostariophysi</taxon>
        <taxon>Cypriniformes</taxon>
        <taxon>Danionidae</taxon>
        <taxon>Danioninae</taxon>
        <taxon>Danionella</taxon>
    </lineage>
</organism>
<dbReference type="InterPro" id="IPR043157">
    <property type="entry name" value="Dynein_AAA1S"/>
</dbReference>
<evidence type="ECO:0000313" key="3">
    <source>
        <dbReference type="EMBL" id="TRY90829.1"/>
    </source>
</evidence>
<dbReference type="PANTHER" id="PTHR45703:SF12">
    <property type="entry name" value="DYNEIN AXONEMAL HEAVY CHAIN 11"/>
    <property type="match status" value="1"/>
</dbReference>
<dbReference type="InterPro" id="IPR026983">
    <property type="entry name" value="DHC"/>
</dbReference>
<dbReference type="GO" id="GO:0030286">
    <property type="term" value="C:dynein complex"/>
    <property type="evidence" value="ECO:0007669"/>
    <property type="project" value="InterPro"/>
</dbReference>
<dbReference type="GO" id="GO:0051959">
    <property type="term" value="F:dynein light intermediate chain binding"/>
    <property type="evidence" value="ECO:0007669"/>
    <property type="project" value="InterPro"/>
</dbReference>
<evidence type="ECO:0000259" key="2">
    <source>
        <dbReference type="Pfam" id="PF12774"/>
    </source>
</evidence>
<feature type="non-terminal residue" evidence="3">
    <location>
        <position position="1"/>
    </location>
</feature>
<dbReference type="EMBL" id="SRMA01025794">
    <property type="protein sequence ID" value="TRY90829.1"/>
    <property type="molecule type" value="Genomic_DNA"/>
</dbReference>